<keyword evidence="4" id="KW-1185">Reference proteome</keyword>
<gene>
    <name evidence="3" type="ORF">EB796_006721</name>
</gene>
<evidence type="ECO:0000313" key="4">
    <source>
        <dbReference type="Proteomes" id="UP000593567"/>
    </source>
</evidence>
<feature type="coiled-coil region" evidence="1">
    <location>
        <begin position="2"/>
        <end position="40"/>
    </location>
</feature>
<feature type="region of interest" description="Disordered" evidence="2">
    <location>
        <begin position="229"/>
        <end position="249"/>
    </location>
</feature>
<reference evidence="3" key="1">
    <citation type="submission" date="2020-06" db="EMBL/GenBank/DDBJ databases">
        <title>Draft genome of Bugula neritina, a colonial animal packing powerful symbionts and potential medicines.</title>
        <authorList>
            <person name="Rayko M."/>
        </authorList>
    </citation>
    <scope>NUCLEOTIDE SEQUENCE [LARGE SCALE GENOMIC DNA]</scope>
    <source>
        <strain evidence="3">Kwan_BN1</strain>
    </source>
</reference>
<protein>
    <submittedName>
        <fullName evidence="3">Uncharacterized protein</fullName>
    </submittedName>
</protein>
<accession>A0A7J7K8L0</accession>
<evidence type="ECO:0000256" key="1">
    <source>
        <dbReference type="SAM" id="Coils"/>
    </source>
</evidence>
<feature type="region of interest" description="Disordered" evidence="2">
    <location>
        <begin position="307"/>
        <end position="328"/>
    </location>
</feature>
<feature type="coiled-coil region" evidence="1">
    <location>
        <begin position="340"/>
        <end position="391"/>
    </location>
</feature>
<evidence type="ECO:0000313" key="3">
    <source>
        <dbReference type="EMBL" id="KAF6034972.1"/>
    </source>
</evidence>
<proteinExistence type="predicted"/>
<feature type="compositionally biased region" description="Basic and acidic residues" evidence="2">
    <location>
        <begin position="234"/>
        <end position="249"/>
    </location>
</feature>
<feature type="region of interest" description="Disordered" evidence="2">
    <location>
        <begin position="126"/>
        <end position="182"/>
    </location>
</feature>
<evidence type="ECO:0000256" key="2">
    <source>
        <dbReference type="SAM" id="MobiDB-lite"/>
    </source>
</evidence>
<organism evidence="3 4">
    <name type="scientific">Bugula neritina</name>
    <name type="common">Brown bryozoan</name>
    <name type="synonym">Sertularia neritina</name>
    <dbReference type="NCBI Taxonomy" id="10212"/>
    <lineage>
        <taxon>Eukaryota</taxon>
        <taxon>Metazoa</taxon>
        <taxon>Spiralia</taxon>
        <taxon>Lophotrochozoa</taxon>
        <taxon>Bryozoa</taxon>
        <taxon>Gymnolaemata</taxon>
        <taxon>Cheilostomatida</taxon>
        <taxon>Flustrina</taxon>
        <taxon>Buguloidea</taxon>
        <taxon>Bugulidae</taxon>
        <taxon>Bugula</taxon>
    </lineage>
</organism>
<keyword evidence="1" id="KW-0175">Coiled coil</keyword>
<sequence length="527" mass="59251">MKVNFNEKLLTLESENRQKLEELKLERDQLVISLQKVRAEDEKEGNQNTPPVDTVPIQRYNEKCQELDEYMVGALADRRQLVEKYKTCKGKLKQHETDLNEISSVLLKEVGHSVEEIKEEILRLTASSTSAASTNTPAASTDTPAASTDTPAASTDTPAASTDTTAVSASTSVSSTLSDPLSSNDVEVLRQQVTKELKSKYSLQLIGAEKQKRENKRLKMMISHLESRLANPEGEVKDARESEEGYKRDSERYHDELNEIDHKIQLFGEEVLGYDSWNIDNLMEGIRRHIPEHVKSAAAEEVAAEKAKPLHIKGPDSLPPGPENKGGLCQHLRKKQHMKIIDLESDKAGLECENIKLKKELKQIPKLMEEIHQLKQKHYELTEEHKKLTDLFQRTEQELYHEREKLKSQVAFPDESSSNLNLSTRFQIKSLESEVFGLNQKNKQVESVLDKLRTKYIHLRHKYDKLVANESKEQSTFGTSTLAGAATLNTSSVPTACLSALGDHQANTAAPVGPLNLEAEDPECKTQ</sequence>
<dbReference type="EMBL" id="VXIV02000959">
    <property type="protein sequence ID" value="KAF6034972.1"/>
    <property type="molecule type" value="Genomic_DNA"/>
</dbReference>
<name>A0A7J7K8L0_BUGNE</name>
<dbReference type="Proteomes" id="UP000593567">
    <property type="component" value="Unassembled WGS sequence"/>
</dbReference>
<comment type="caution">
    <text evidence="3">The sequence shown here is derived from an EMBL/GenBank/DDBJ whole genome shotgun (WGS) entry which is preliminary data.</text>
</comment>
<feature type="region of interest" description="Disordered" evidence="2">
    <location>
        <begin position="508"/>
        <end position="527"/>
    </location>
</feature>
<dbReference type="AlphaFoldDB" id="A0A7J7K8L0"/>